<evidence type="ECO:0000313" key="2">
    <source>
        <dbReference type="Proteomes" id="UP000264051"/>
    </source>
</evidence>
<evidence type="ECO:0000313" key="1">
    <source>
        <dbReference type="EMBL" id="AXQ51894.1"/>
    </source>
</evidence>
<proteinExistence type="predicted"/>
<organism evidence="1 2">
    <name type="scientific">Gordonia phage Catfish</name>
    <dbReference type="NCBI Taxonomy" id="2301538"/>
    <lineage>
        <taxon>Viruses</taxon>
        <taxon>Duplodnaviria</taxon>
        <taxon>Heunggongvirae</taxon>
        <taxon>Uroviricota</taxon>
        <taxon>Caudoviricetes</taxon>
        <taxon>Ruthgordonvirinae</taxon>
        <taxon>Catfishvirus</taxon>
        <taxon>Catfishvirus catfish</taxon>
    </lineage>
</organism>
<name>A0A385D1K0_9CAUD</name>
<dbReference type="EMBL" id="MH697580">
    <property type="protein sequence ID" value="AXQ51894.1"/>
    <property type="molecule type" value="Genomic_DNA"/>
</dbReference>
<sequence>MALSQADLAVLGEIGEPCDGRLARRVKGTIFYLDCVLDEGHGGRHELADGHTFRKAA</sequence>
<dbReference type="KEGG" id="vg:63911584"/>
<dbReference type="RefSeq" id="YP_010050847.1">
    <property type="nucleotide sequence ID" value="NC_054434.1"/>
</dbReference>
<dbReference type="Proteomes" id="UP000264051">
    <property type="component" value="Segment"/>
</dbReference>
<dbReference type="GeneID" id="63911584"/>
<protein>
    <submittedName>
        <fullName evidence="1">Uncharacterized protein</fullName>
    </submittedName>
</protein>
<reference evidence="2" key="1">
    <citation type="submission" date="2018-07" db="EMBL/GenBank/DDBJ databases">
        <authorList>
            <person name="Byford A.D."/>
            <person name="Nguyen L.Q."/>
            <person name="Alvarez I.A."/>
            <person name="Bhandari M."/>
            <person name="Desselle J.R."/>
            <person name="Duong Q.-N.N."/>
            <person name="Dupree A.F."/>
            <person name="Feroben K.E."/>
            <person name="Garrison M.E."/>
            <person name="Higginbotham J.L."/>
            <person name="Hunter C.W."/>
            <person name="Knight B.A."/>
            <person name="Lee J.A."/>
            <person name="Lewis I.C."/>
            <person name="Long E.L."/>
            <person name="Rimal A."/>
            <person name="Sinnasone S."/>
            <person name="Tandukar J."/>
            <person name="Willis C.E."/>
            <person name="Nguyen A.V."/>
            <person name="Hancock A.M."/>
            <person name="Dicus A.P."/>
            <person name="Gallien G.E."/>
            <person name="Weidemeier A.M.D."/>
            <person name="Gissendanner C.R."/>
            <person name="Findley A.M."/>
            <person name="Bollivar D.W."/>
            <person name="Garlena R.A."/>
            <person name="Russell D.A."/>
            <person name="Pope W.H."/>
            <person name="Jacobs-Sera D."/>
            <person name="Hatfull G.F."/>
        </authorList>
    </citation>
    <scope>NUCLEOTIDE SEQUENCE [LARGE SCALE GENOMIC DNA]</scope>
</reference>
<gene>
    <name evidence="1" type="primary">58</name>
    <name evidence="1" type="ORF">SEA_CATFISH_58</name>
</gene>
<accession>A0A385D1K0</accession>
<keyword evidence="2" id="KW-1185">Reference proteome</keyword>